<dbReference type="InterPro" id="IPR036086">
    <property type="entry name" value="ParB/Sulfiredoxin_sf"/>
</dbReference>
<dbReference type="Proteomes" id="UP001300745">
    <property type="component" value="Unassembled WGS sequence"/>
</dbReference>
<dbReference type="Gene3D" id="3.90.1530.10">
    <property type="entry name" value="Conserved hypothetical protein from pyrococcus furiosus pfu- 392566-001, ParB domain"/>
    <property type="match status" value="1"/>
</dbReference>
<dbReference type="EMBL" id="JAPJDO010000006">
    <property type="protein sequence ID" value="MCX2936909.1"/>
    <property type="molecule type" value="Genomic_DNA"/>
</dbReference>
<sequence>MRIAVVCAAGAVIAAAVAPVPVAGADPGALACAPANQRYCAAQAGDLVETSLVELHPTQPSLGYDEVFYKLGRYTAGKDKINKKFADWCEANGQGDVESAKPDATLADPASFTCSVPLGAETPETIAPMKTAVVGPAGQLYLTDGHHTFTSFWEVPGGGPDTHVRVKITGNLSDMAPEAFWDMMRANAWTWLEDAAGNPVTPEQLPASLGLSQFQNDIYRGVLYFVRDVGYTQDENSPAFQEFYWGQWLRGQSQPALRPADTDLSAEEPYLNLVRNIAAAIVALPGDADVARGRTADDLGKLDKVDEEAFQELAVPYSGKKPGKLAYALLYKNSH</sequence>
<keyword evidence="1" id="KW-0732">Signal</keyword>
<evidence type="ECO:0000313" key="2">
    <source>
        <dbReference type="EMBL" id="MCX2936909.1"/>
    </source>
</evidence>
<gene>
    <name evidence="2" type="ORF">ORI27_09375</name>
</gene>
<feature type="signal peptide" evidence="1">
    <location>
        <begin position="1"/>
        <end position="25"/>
    </location>
</feature>
<name>A0ABT3SCP2_9MYCO</name>
<dbReference type="SUPFAM" id="SSF110849">
    <property type="entry name" value="ParB/Sulfiredoxin"/>
    <property type="match status" value="1"/>
</dbReference>
<proteinExistence type="predicted"/>
<organism evidence="2 3">
    <name type="scientific">Mycobacterium pinniadriaticum</name>
    <dbReference type="NCBI Taxonomy" id="2994102"/>
    <lineage>
        <taxon>Bacteria</taxon>
        <taxon>Bacillati</taxon>
        <taxon>Actinomycetota</taxon>
        <taxon>Actinomycetes</taxon>
        <taxon>Mycobacteriales</taxon>
        <taxon>Mycobacteriaceae</taxon>
        <taxon>Mycobacterium</taxon>
    </lineage>
</organism>
<dbReference type="InterPro" id="IPR014956">
    <property type="entry name" value="ParBc_2"/>
</dbReference>
<dbReference type="Pfam" id="PF08857">
    <property type="entry name" value="ParBc_2"/>
    <property type="match status" value="1"/>
</dbReference>
<keyword evidence="3" id="KW-1185">Reference proteome</keyword>
<evidence type="ECO:0000313" key="3">
    <source>
        <dbReference type="Proteomes" id="UP001300745"/>
    </source>
</evidence>
<reference evidence="2 3" key="1">
    <citation type="submission" date="2022-11" db="EMBL/GenBank/DDBJ databases">
        <title>Mycobacterium sp. nov.</title>
        <authorList>
            <person name="Papic B."/>
            <person name="Spicic S."/>
            <person name="Duvnjak S."/>
        </authorList>
    </citation>
    <scope>NUCLEOTIDE SEQUENCE [LARGE SCALE GENOMIC DNA]</scope>
    <source>
        <strain evidence="2 3">CVI_P4</strain>
    </source>
</reference>
<dbReference type="RefSeq" id="WP_265996473.1">
    <property type="nucleotide sequence ID" value="NZ_JAPJDN010000006.1"/>
</dbReference>
<feature type="chain" id="PRO_5046271231" evidence="1">
    <location>
        <begin position="26"/>
        <end position="335"/>
    </location>
</feature>
<comment type="caution">
    <text evidence="2">The sequence shown here is derived from an EMBL/GenBank/DDBJ whole genome shotgun (WGS) entry which is preliminary data.</text>
</comment>
<evidence type="ECO:0000256" key="1">
    <source>
        <dbReference type="SAM" id="SignalP"/>
    </source>
</evidence>
<accession>A0ABT3SCP2</accession>
<dbReference type="Gene3D" id="1.10.8.10">
    <property type="entry name" value="DNA helicase RuvA subunit, C-terminal domain"/>
    <property type="match status" value="1"/>
</dbReference>
<protein>
    <submittedName>
        <fullName evidence="2">ParB/Srx family N-terminal domain-containing protein</fullName>
    </submittedName>
</protein>
<dbReference type="CDD" id="cd16390">
    <property type="entry name" value="ParB_N_Srx_like"/>
    <property type="match status" value="1"/>
</dbReference>